<feature type="binding site" evidence="15">
    <location>
        <position position="125"/>
    </location>
    <ligand>
        <name>substrate</name>
    </ligand>
</feature>
<dbReference type="PANTHER" id="PTHR22939">
    <property type="entry name" value="SERINE PROTEASE FAMILY S1C HTRA-RELATED"/>
    <property type="match status" value="1"/>
</dbReference>
<dbReference type="AlphaFoldDB" id="A0AAJ5XA55"/>
<feature type="compositionally biased region" description="Basic and acidic residues" evidence="16">
    <location>
        <begin position="382"/>
        <end position="394"/>
    </location>
</feature>
<evidence type="ECO:0000256" key="1">
    <source>
        <dbReference type="ARBA" id="ARBA00001772"/>
    </source>
</evidence>
<dbReference type="InterPro" id="IPR001940">
    <property type="entry name" value="Peptidase_S1C"/>
</dbReference>
<evidence type="ECO:0000256" key="6">
    <source>
        <dbReference type="ARBA" id="ARBA00022670"/>
    </source>
</evidence>
<dbReference type="EC" id="3.4.21.107" evidence="4"/>
<dbReference type="InterPro" id="IPR009003">
    <property type="entry name" value="Peptidase_S1_PA"/>
</dbReference>
<dbReference type="PANTHER" id="PTHR22939:SF130">
    <property type="entry name" value="PERIPLASMIC SERINE ENDOPROTEASE DEGP-LIKE-RELATED"/>
    <property type="match status" value="1"/>
</dbReference>
<evidence type="ECO:0000256" key="11">
    <source>
        <dbReference type="ARBA" id="ARBA00022825"/>
    </source>
</evidence>
<keyword evidence="8" id="KW-0677">Repeat</keyword>
<dbReference type="GO" id="GO:0004252">
    <property type="term" value="F:serine-type endopeptidase activity"/>
    <property type="evidence" value="ECO:0007669"/>
    <property type="project" value="InterPro"/>
</dbReference>
<dbReference type="NCBIfam" id="TIGR02037">
    <property type="entry name" value="degP_htrA_DO"/>
    <property type="match status" value="1"/>
</dbReference>
<proteinExistence type="inferred from homology"/>
<evidence type="ECO:0000256" key="5">
    <source>
        <dbReference type="ARBA" id="ARBA00013958"/>
    </source>
</evidence>
<dbReference type="PRINTS" id="PR00834">
    <property type="entry name" value="PROTEASES2C"/>
</dbReference>
<keyword evidence="7" id="KW-0732">Signal</keyword>
<evidence type="ECO:0000259" key="17">
    <source>
        <dbReference type="SMART" id="SM00228"/>
    </source>
</evidence>
<feature type="region of interest" description="Disordered" evidence="16">
    <location>
        <begin position="382"/>
        <end position="414"/>
    </location>
</feature>
<comment type="subcellular location">
    <subcellularLocation>
        <location evidence="2">Periplasm</location>
    </subcellularLocation>
</comment>
<feature type="binding site" evidence="15">
    <location>
        <position position="160"/>
    </location>
    <ligand>
        <name>substrate</name>
    </ligand>
</feature>
<keyword evidence="11" id="KW-0720">Serine protease</keyword>
<feature type="compositionally biased region" description="Gly residues" evidence="16">
    <location>
        <begin position="84"/>
        <end position="99"/>
    </location>
</feature>
<evidence type="ECO:0000313" key="18">
    <source>
        <dbReference type="EMBL" id="WEK48453.1"/>
    </source>
</evidence>
<keyword evidence="9" id="KW-0574">Periplasm</keyword>
<protein>
    <recommendedName>
        <fullName evidence="5">Probable periplasmic serine endoprotease DegP-like</fullName>
        <ecNumber evidence="4">3.4.21.107</ecNumber>
    </recommendedName>
    <alternativeName>
        <fullName evidence="13">Protease Do</fullName>
    </alternativeName>
</protein>
<dbReference type="EMBL" id="CP119316">
    <property type="protein sequence ID" value="WEK48453.1"/>
    <property type="molecule type" value="Genomic_DNA"/>
</dbReference>
<evidence type="ECO:0000313" key="19">
    <source>
        <dbReference type="Proteomes" id="UP001218362"/>
    </source>
</evidence>
<dbReference type="InterPro" id="IPR036034">
    <property type="entry name" value="PDZ_sf"/>
</dbReference>
<evidence type="ECO:0000256" key="14">
    <source>
        <dbReference type="PIRSR" id="PIRSR611782-1"/>
    </source>
</evidence>
<dbReference type="Gene3D" id="2.30.42.10">
    <property type="match status" value="2"/>
</dbReference>
<evidence type="ECO:0000256" key="15">
    <source>
        <dbReference type="PIRSR" id="PIRSR611782-2"/>
    </source>
</evidence>
<dbReference type="GO" id="GO:0006508">
    <property type="term" value="P:proteolysis"/>
    <property type="evidence" value="ECO:0007669"/>
    <property type="project" value="UniProtKB-KW"/>
</dbReference>
<dbReference type="SUPFAM" id="SSF50494">
    <property type="entry name" value="Trypsin-like serine proteases"/>
    <property type="match status" value="1"/>
</dbReference>
<dbReference type="Pfam" id="PF13180">
    <property type="entry name" value="PDZ_2"/>
    <property type="match status" value="1"/>
</dbReference>
<evidence type="ECO:0000256" key="4">
    <source>
        <dbReference type="ARBA" id="ARBA00013035"/>
    </source>
</evidence>
<sequence length="520" mass="53394">MRYAYGISSALLIGGAAVSLMTGYPAGAQVTRADSASIRPIVPRAGAPASFADLTEQLQPAVVNIAVRQVIEVQNQNPFFRFFGPGGPGGPGDGNGGGNTSQQEVQAAGSGFIISADGYIVTNNHVIAADRKTAAQAITVTLFDGTEYDATLVGRDPQSDIAVLKITPKKPLAHVDFGDSSQARAGDWVIAIGNPFGLGGTVTAGIVSAPHRTTGSGSAYDEYIQTDAAINSGNSGGPMFDMAGNVIGINQMIFSQSGGSIGIGFAIPSEVAKPIVEKLIRGEEITRGYVGAIFEGVDDDLADALGLGHDRGEVVRGLVPGEPAAKGGLQTGDIVLKIAGQDITREHNAASILGNTAPGTKITLNLLREGKPTTLSITVGKRPSEDELAKKTIDTGDGNRLSPDQDSKDASASSSVETLGIKVQTLDTNLARQLTGSPTTQGVVVLEVDPGSNAAARSVDRGLVIQSVNYETVTTASEFAAKVAAAKAAGRPSVLLSVLGPRGQRADITVRFKLQTQPAG</sequence>
<feature type="binding site" evidence="15">
    <location>
        <begin position="233"/>
        <end position="235"/>
    </location>
    <ligand>
        <name>substrate</name>
    </ligand>
</feature>
<evidence type="ECO:0000256" key="9">
    <source>
        <dbReference type="ARBA" id="ARBA00022764"/>
    </source>
</evidence>
<accession>A0AAJ5XA55</accession>
<comment type="catalytic activity">
    <reaction evidence="1">
        <text>Acts on substrates that are at least partially unfolded. The cleavage site P1 residue is normally between a pair of hydrophobic residues, such as Val-|-Val.</text>
        <dbReference type="EC" id="3.4.21.107"/>
    </reaction>
</comment>
<evidence type="ECO:0000256" key="13">
    <source>
        <dbReference type="ARBA" id="ARBA00032850"/>
    </source>
</evidence>
<comment type="similarity">
    <text evidence="3">Belongs to the peptidase S1C family.</text>
</comment>
<reference evidence="18" key="1">
    <citation type="submission" date="2023-03" db="EMBL/GenBank/DDBJ databases">
        <title>Andean soil-derived lignocellulolytic bacterial consortium as a source of novel taxa and putative plastic-active enzymes.</title>
        <authorList>
            <person name="Diaz-Garcia L."/>
            <person name="Chuvochina M."/>
            <person name="Feuerriegel G."/>
            <person name="Bunk B."/>
            <person name="Sproer C."/>
            <person name="Streit W.R."/>
            <person name="Rodriguez L.M."/>
            <person name="Overmann J."/>
            <person name="Jimenez D.J."/>
        </authorList>
    </citation>
    <scope>NUCLEOTIDE SEQUENCE</scope>
    <source>
        <strain evidence="18">MAG 26</strain>
    </source>
</reference>
<evidence type="ECO:0000256" key="12">
    <source>
        <dbReference type="ARBA" id="ARBA00023016"/>
    </source>
</evidence>
<dbReference type="Pfam" id="PF13365">
    <property type="entry name" value="Trypsin_2"/>
    <property type="match status" value="1"/>
</dbReference>
<evidence type="ECO:0000256" key="3">
    <source>
        <dbReference type="ARBA" id="ARBA00010541"/>
    </source>
</evidence>
<dbReference type="InterPro" id="IPR001478">
    <property type="entry name" value="PDZ"/>
</dbReference>
<feature type="domain" description="PDZ" evidence="17">
    <location>
        <begin position="417"/>
        <end position="502"/>
    </location>
</feature>
<evidence type="ECO:0000256" key="2">
    <source>
        <dbReference type="ARBA" id="ARBA00004418"/>
    </source>
</evidence>
<feature type="active site" description="Charge relay system" evidence="14">
    <location>
        <position position="125"/>
    </location>
</feature>
<evidence type="ECO:0000256" key="10">
    <source>
        <dbReference type="ARBA" id="ARBA00022801"/>
    </source>
</evidence>
<dbReference type="KEGG" id="acob:P0Y56_12440"/>
<evidence type="ECO:0000256" key="8">
    <source>
        <dbReference type="ARBA" id="ARBA00022737"/>
    </source>
</evidence>
<feature type="domain" description="PDZ" evidence="17">
    <location>
        <begin position="288"/>
        <end position="370"/>
    </location>
</feature>
<keyword evidence="6" id="KW-0645">Protease</keyword>
<dbReference type="Proteomes" id="UP001218362">
    <property type="component" value="Chromosome"/>
</dbReference>
<evidence type="ECO:0000256" key="7">
    <source>
        <dbReference type="ARBA" id="ARBA00022729"/>
    </source>
</evidence>
<keyword evidence="12" id="KW-0346">Stress response</keyword>
<name>A0AAJ5XA55_9SPHN</name>
<gene>
    <name evidence="18" type="ORF">P0Y56_12440</name>
</gene>
<feature type="active site" description="Charge relay system" evidence="14">
    <location>
        <position position="160"/>
    </location>
</feature>
<evidence type="ECO:0000256" key="16">
    <source>
        <dbReference type="SAM" id="MobiDB-lite"/>
    </source>
</evidence>
<feature type="region of interest" description="Disordered" evidence="16">
    <location>
        <begin position="82"/>
        <end position="103"/>
    </location>
</feature>
<dbReference type="InterPro" id="IPR011782">
    <property type="entry name" value="Pept_S1C_Do"/>
</dbReference>
<dbReference type="SMART" id="SM00228">
    <property type="entry name" value="PDZ"/>
    <property type="match status" value="2"/>
</dbReference>
<keyword evidence="10 18" id="KW-0378">Hydrolase</keyword>
<dbReference type="GO" id="GO:0042597">
    <property type="term" value="C:periplasmic space"/>
    <property type="evidence" value="ECO:0007669"/>
    <property type="project" value="UniProtKB-SubCell"/>
</dbReference>
<organism evidence="18 19">
    <name type="scientific">Candidatus Andeanibacterium colombiense</name>
    <dbReference type="NCBI Taxonomy" id="3121345"/>
    <lineage>
        <taxon>Bacteria</taxon>
        <taxon>Pseudomonadati</taxon>
        <taxon>Pseudomonadota</taxon>
        <taxon>Alphaproteobacteria</taxon>
        <taxon>Sphingomonadales</taxon>
        <taxon>Sphingomonadaceae</taxon>
        <taxon>Candidatus Andeanibacterium</taxon>
    </lineage>
</organism>
<dbReference type="Gene3D" id="2.40.10.120">
    <property type="match status" value="1"/>
</dbReference>
<feature type="active site" description="Charge relay system" evidence="14">
    <location>
        <position position="235"/>
    </location>
</feature>
<dbReference type="SUPFAM" id="SSF50156">
    <property type="entry name" value="PDZ domain-like"/>
    <property type="match status" value="2"/>
</dbReference>